<name>A0A179G8T5_METCM</name>
<dbReference type="Pfam" id="PF03080">
    <property type="entry name" value="Neprosin"/>
    <property type="match status" value="1"/>
</dbReference>
<dbReference type="OrthoDB" id="1858978at2759"/>
<feature type="region of interest" description="Disordered" evidence="1">
    <location>
        <begin position="78"/>
        <end position="130"/>
    </location>
</feature>
<evidence type="ECO:0000313" key="4">
    <source>
        <dbReference type="EMBL" id="OAQ73910.1"/>
    </source>
</evidence>
<dbReference type="InterPro" id="IPR004314">
    <property type="entry name" value="Neprosin"/>
</dbReference>
<dbReference type="GeneID" id="28845323"/>
<evidence type="ECO:0000259" key="3">
    <source>
        <dbReference type="PROSITE" id="PS52045"/>
    </source>
</evidence>
<dbReference type="PANTHER" id="PTHR31589:SF110">
    <property type="entry name" value="PROTEIN, PUTATIVE (DUF239)-RELATED"/>
    <property type="match status" value="1"/>
</dbReference>
<sequence>MKLSILPALALVGLTTSAPLTSSSLPGHNLPILKTTTTSKGQILDWVPLDSQGQIARPPPLSLLKRTPTAQDVAIVNAIKPQDSGPAGTVPILRSHGPTKPMKRLPQAQDNNSTSSSTSSSSSTSTHAKRSYNGQHWYASTAQNVNNHGGTATYSIFKAFVERSSDFSLLQVAVIRNNAAHAGTAPKSQTVECGWINYPDQVGDPHLFSFYTTNNYEAYGDNICGWNRDVAGWVQYDKDIYPGIPFAPLSTIGGAKYEADIGYYYYEGNWWLSTLGKFIGYYPGSLFSQDVNSADTLNDHSDQINFYGEIYNSEEDMTTTDMGSGEFPEAGFGNAAYLRKIAYYDTGNNYQNYDGSRGVIVSDQNRYRLSANWNSGSDWGSYFYLGGPGAGGVIGA</sequence>
<keyword evidence="5" id="KW-1185">Reference proteome</keyword>
<feature type="chain" id="PRO_5008102420" evidence="2">
    <location>
        <begin position="18"/>
        <end position="396"/>
    </location>
</feature>
<protein>
    <submittedName>
        <fullName evidence="4">Carboxyl-terminal proteinase</fullName>
    </submittedName>
</protein>
<accession>A0A179G8T5</accession>
<dbReference type="STRING" id="1380566.A0A179G8T5"/>
<dbReference type="AlphaFoldDB" id="A0A179G8T5"/>
<reference evidence="4 5" key="1">
    <citation type="journal article" date="2016" name="PLoS Pathog.">
        <title>Biosynthesis of antibiotic leucinostatins in bio-control fungus Purpureocillium lilacinum and their inhibition on phytophthora revealed by genome mining.</title>
        <authorList>
            <person name="Wang G."/>
            <person name="Liu Z."/>
            <person name="Lin R."/>
            <person name="Li E."/>
            <person name="Mao Z."/>
            <person name="Ling J."/>
            <person name="Yang Y."/>
            <person name="Yin W.B."/>
            <person name="Xie B."/>
        </authorList>
    </citation>
    <scope>NUCLEOTIDE SEQUENCE [LARGE SCALE GENOMIC DNA]</scope>
    <source>
        <strain evidence="4">170</strain>
    </source>
</reference>
<dbReference type="PANTHER" id="PTHR31589">
    <property type="entry name" value="PROTEIN, PUTATIVE (DUF239)-RELATED-RELATED"/>
    <property type="match status" value="1"/>
</dbReference>
<evidence type="ECO:0000313" key="5">
    <source>
        <dbReference type="Proteomes" id="UP000078397"/>
    </source>
</evidence>
<dbReference type="KEGG" id="pchm:VFPPC_01509"/>
<feature type="compositionally biased region" description="Low complexity" evidence="1">
    <location>
        <begin position="113"/>
        <end position="126"/>
    </location>
</feature>
<comment type="caution">
    <text evidence="4">The sequence shown here is derived from an EMBL/GenBank/DDBJ whole genome shotgun (WGS) entry which is preliminary data.</text>
</comment>
<evidence type="ECO:0000256" key="1">
    <source>
        <dbReference type="SAM" id="MobiDB-lite"/>
    </source>
</evidence>
<proteinExistence type="predicted"/>
<keyword evidence="2" id="KW-0732">Signal</keyword>
<feature type="domain" description="Neprosin PEP catalytic" evidence="3">
    <location>
        <begin position="128"/>
        <end position="394"/>
    </location>
</feature>
<dbReference type="Proteomes" id="UP000078397">
    <property type="component" value="Unassembled WGS sequence"/>
</dbReference>
<dbReference type="RefSeq" id="XP_018149993.1">
    <property type="nucleotide sequence ID" value="XM_018281329.1"/>
</dbReference>
<gene>
    <name evidence="4" type="ORF">VFPPC_01509</name>
</gene>
<evidence type="ECO:0000256" key="2">
    <source>
        <dbReference type="SAM" id="SignalP"/>
    </source>
</evidence>
<organism evidence="4 5">
    <name type="scientific">Pochonia chlamydosporia 170</name>
    <dbReference type="NCBI Taxonomy" id="1380566"/>
    <lineage>
        <taxon>Eukaryota</taxon>
        <taxon>Fungi</taxon>
        <taxon>Dikarya</taxon>
        <taxon>Ascomycota</taxon>
        <taxon>Pezizomycotina</taxon>
        <taxon>Sordariomycetes</taxon>
        <taxon>Hypocreomycetidae</taxon>
        <taxon>Hypocreales</taxon>
        <taxon>Clavicipitaceae</taxon>
        <taxon>Pochonia</taxon>
    </lineage>
</organism>
<feature type="signal peptide" evidence="2">
    <location>
        <begin position="1"/>
        <end position="17"/>
    </location>
</feature>
<dbReference type="EMBL" id="LSBJ02000001">
    <property type="protein sequence ID" value="OAQ73910.1"/>
    <property type="molecule type" value="Genomic_DNA"/>
</dbReference>
<dbReference type="PROSITE" id="PS52045">
    <property type="entry name" value="NEPROSIN_PEP_CD"/>
    <property type="match status" value="1"/>
</dbReference>
<dbReference type="InterPro" id="IPR053168">
    <property type="entry name" value="Glutamic_endopeptidase"/>
</dbReference>